<evidence type="ECO:0000256" key="3">
    <source>
        <dbReference type="ARBA" id="ARBA00023163"/>
    </source>
</evidence>
<dbReference type="RefSeq" id="WP_203796005.1">
    <property type="nucleotide sequence ID" value="NZ_BAAAQE010000036.1"/>
</dbReference>
<protein>
    <submittedName>
        <fullName evidence="5">TetR family transcriptional regulator</fullName>
    </submittedName>
</protein>
<dbReference type="Gene3D" id="1.10.357.10">
    <property type="entry name" value="Tetracycline Repressor, domain 2"/>
    <property type="match status" value="1"/>
</dbReference>
<sequence>MKRAEQVIATREALLTAAERLFAERGVHAVGNRDIAQAAGQGNIAAVSYHFGTKADLVRVIIRRHTEPIGRIRQRLMTEAQGSDDLRAWVACLVRPLTEHLDALGNPTWYARFTAQVRADPTLAAILTEESVEATPDLASLQVNLARCLPELPDGVLAARTEMTRHLVATTVIDRERALADGNATLGVSWEQITELLLDAVVGLLRAPVTMLD</sequence>
<evidence type="ECO:0000259" key="4">
    <source>
        <dbReference type="Pfam" id="PF00440"/>
    </source>
</evidence>
<evidence type="ECO:0000256" key="1">
    <source>
        <dbReference type="ARBA" id="ARBA00023015"/>
    </source>
</evidence>
<evidence type="ECO:0000313" key="5">
    <source>
        <dbReference type="EMBL" id="GID54855.1"/>
    </source>
</evidence>
<dbReference type="InterPro" id="IPR050109">
    <property type="entry name" value="HTH-type_TetR-like_transc_reg"/>
</dbReference>
<dbReference type="InterPro" id="IPR001647">
    <property type="entry name" value="HTH_TetR"/>
</dbReference>
<dbReference type="Proteomes" id="UP000612282">
    <property type="component" value="Unassembled WGS sequence"/>
</dbReference>
<reference evidence="5 6" key="1">
    <citation type="submission" date="2021-01" db="EMBL/GenBank/DDBJ databases">
        <title>Whole genome shotgun sequence of Actinoplanes couchii NBRC 106145.</title>
        <authorList>
            <person name="Komaki H."/>
            <person name="Tamura T."/>
        </authorList>
    </citation>
    <scope>NUCLEOTIDE SEQUENCE [LARGE SCALE GENOMIC DNA]</scope>
    <source>
        <strain evidence="5 6">NBRC 106145</strain>
    </source>
</reference>
<evidence type="ECO:0000313" key="6">
    <source>
        <dbReference type="Proteomes" id="UP000612282"/>
    </source>
</evidence>
<feature type="domain" description="HTH tetR-type" evidence="4">
    <location>
        <begin position="14"/>
        <end position="59"/>
    </location>
</feature>
<dbReference type="EMBL" id="BOMG01000042">
    <property type="protein sequence ID" value="GID54855.1"/>
    <property type="molecule type" value="Genomic_DNA"/>
</dbReference>
<keyword evidence="1" id="KW-0805">Transcription regulation</keyword>
<accession>A0ABQ3X8V2</accession>
<dbReference type="InterPro" id="IPR009057">
    <property type="entry name" value="Homeodomain-like_sf"/>
</dbReference>
<dbReference type="Pfam" id="PF00440">
    <property type="entry name" value="TetR_N"/>
    <property type="match status" value="1"/>
</dbReference>
<dbReference type="PANTHER" id="PTHR30055:SF234">
    <property type="entry name" value="HTH-TYPE TRANSCRIPTIONAL REGULATOR BETI"/>
    <property type="match status" value="1"/>
</dbReference>
<evidence type="ECO:0000256" key="2">
    <source>
        <dbReference type="ARBA" id="ARBA00023125"/>
    </source>
</evidence>
<keyword evidence="6" id="KW-1185">Reference proteome</keyword>
<dbReference type="PANTHER" id="PTHR30055">
    <property type="entry name" value="HTH-TYPE TRANSCRIPTIONAL REGULATOR RUTR"/>
    <property type="match status" value="1"/>
</dbReference>
<comment type="caution">
    <text evidence="5">The sequence shown here is derived from an EMBL/GenBank/DDBJ whole genome shotgun (WGS) entry which is preliminary data.</text>
</comment>
<keyword evidence="2" id="KW-0238">DNA-binding</keyword>
<organism evidence="5 6">
    <name type="scientific">Actinoplanes couchii</name>
    <dbReference type="NCBI Taxonomy" id="403638"/>
    <lineage>
        <taxon>Bacteria</taxon>
        <taxon>Bacillati</taxon>
        <taxon>Actinomycetota</taxon>
        <taxon>Actinomycetes</taxon>
        <taxon>Micromonosporales</taxon>
        <taxon>Micromonosporaceae</taxon>
        <taxon>Actinoplanes</taxon>
    </lineage>
</organism>
<dbReference type="SUPFAM" id="SSF46689">
    <property type="entry name" value="Homeodomain-like"/>
    <property type="match status" value="1"/>
</dbReference>
<name>A0ABQ3X8V2_9ACTN</name>
<proteinExistence type="predicted"/>
<gene>
    <name evidence="5" type="ORF">Aco03nite_032590</name>
</gene>
<keyword evidence="3" id="KW-0804">Transcription</keyword>